<dbReference type="Pfam" id="PF21089">
    <property type="entry name" value="PKS_DH_N"/>
    <property type="match status" value="1"/>
</dbReference>
<reference evidence="14" key="1">
    <citation type="submission" date="2020-12" db="EMBL/GenBank/DDBJ databases">
        <title>Antrihabitans popcorni sp. nov. and Antrihabitans auranticaus sp. nov., isolated from a larva cave.</title>
        <authorList>
            <person name="Lee S.D."/>
            <person name="Kim I.S."/>
        </authorList>
    </citation>
    <scope>NUCLEOTIDE SEQUENCE</scope>
    <source>
        <strain evidence="14">YC3-6</strain>
    </source>
</reference>
<dbReference type="Pfam" id="PF00109">
    <property type="entry name" value="ketoacyl-synt"/>
    <property type="match status" value="2"/>
</dbReference>
<evidence type="ECO:0000256" key="8">
    <source>
        <dbReference type="ARBA" id="ARBA00023315"/>
    </source>
</evidence>
<dbReference type="PANTHER" id="PTHR43775">
    <property type="entry name" value="FATTY ACID SYNTHASE"/>
    <property type="match status" value="1"/>
</dbReference>
<evidence type="ECO:0000256" key="10">
    <source>
        <dbReference type="SAM" id="MobiDB-lite"/>
    </source>
</evidence>
<dbReference type="Gene3D" id="3.40.50.720">
    <property type="entry name" value="NAD(P)-binding Rossmann-like Domain"/>
    <property type="match status" value="1"/>
</dbReference>
<dbReference type="Pfam" id="PF02801">
    <property type="entry name" value="Ketoacyl-synt_C"/>
    <property type="match status" value="2"/>
</dbReference>
<dbReference type="Gene3D" id="3.30.70.3290">
    <property type="match status" value="2"/>
</dbReference>
<name>A0A934NMT6_9NOCA</name>
<dbReference type="InterPro" id="IPR013968">
    <property type="entry name" value="PKS_KR"/>
</dbReference>
<dbReference type="PROSITE" id="PS00012">
    <property type="entry name" value="PHOSPHOPANTETHEINE"/>
    <property type="match status" value="1"/>
</dbReference>
<accession>A0A934NMT6</accession>
<dbReference type="GO" id="GO:0031177">
    <property type="term" value="F:phosphopantetheine binding"/>
    <property type="evidence" value="ECO:0007669"/>
    <property type="project" value="InterPro"/>
</dbReference>
<dbReference type="InterPro" id="IPR036736">
    <property type="entry name" value="ACP-like_sf"/>
</dbReference>
<dbReference type="SMART" id="SM00822">
    <property type="entry name" value="PKS_KR"/>
    <property type="match status" value="1"/>
</dbReference>
<dbReference type="InterPro" id="IPR050091">
    <property type="entry name" value="PKS_NRPS_Biosynth_Enz"/>
</dbReference>
<dbReference type="SMART" id="SM00823">
    <property type="entry name" value="PKS_PP"/>
    <property type="match status" value="2"/>
</dbReference>
<evidence type="ECO:0000313" key="15">
    <source>
        <dbReference type="Proteomes" id="UP000655868"/>
    </source>
</evidence>
<dbReference type="EMBL" id="JAEMNV010000001">
    <property type="protein sequence ID" value="MBJ8338079.1"/>
    <property type="molecule type" value="Genomic_DNA"/>
</dbReference>
<dbReference type="InterPro" id="IPR042104">
    <property type="entry name" value="PKS_dehydratase_sf"/>
</dbReference>
<feature type="domain" description="Ketosynthase family 3 (KS3)" evidence="12">
    <location>
        <begin position="6"/>
        <end position="421"/>
    </location>
</feature>
<dbReference type="InterPro" id="IPR036291">
    <property type="entry name" value="NAD(P)-bd_dom_sf"/>
</dbReference>
<evidence type="ECO:0000256" key="5">
    <source>
        <dbReference type="ARBA" id="ARBA00022832"/>
    </source>
</evidence>
<dbReference type="InterPro" id="IPR018201">
    <property type="entry name" value="Ketoacyl_synth_AS"/>
</dbReference>
<dbReference type="FunFam" id="3.40.47.10:FF:000019">
    <property type="entry name" value="Polyketide synthase type I"/>
    <property type="match status" value="1"/>
</dbReference>
<evidence type="ECO:0000259" key="13">
    <source>
        <dbReference type="PROSITE" id="PS52019"/>
    </source>
</evidence>
<evidence type="ECO:0000313" key="14">
    <source>
        <dbReference type="EMBL" id="MBJ8338079.1"/>
    </source>
</evidence>
<evidence type="ECO:0000256" key="2">
    <source>
        <dbReference type="ARBA" id="ARBA00022450"/>
    </source>
</evidence>
<dbReference type="InterPro" id="IPR049552">
    <property type="entry name" value="PKS_DH_N"/>
</dbReference>
<comment type="caution">
    <text evidence="14">The sequence shown here is derived from an EMBL/GenBank/DDBJ whole genome shotgun (WGS) entry which is preliminary data.</text>
</comment>
<evidence type="ECO:0000256" key="3">
    <source>
        <dbReference type="ARBA" id="ARBA00022553"/>
    </source>
</evidence>
<dbReference type="InterPro" id="IPR032821">
    <property type="entry name" value="PKS_assoc"/>
</dbReference>
<keyword evidence="8" id="KW-0012">Acyltransferase</keyword>
<dbReference type="InterPro" id="IPR020841">
    <property type="entry name" value="PKS_Beta-ketoAc_synthase_dom"/>
</dbReference>
<dbReference type="Gene3D" id="3.40.47.10">
    <property type="match status" value="2"/>
</dbReference>
<keyword evidence="4" id="KW-0808">Transferase</keyword>
<evidence type="ECO:0000256" key="4">
    <source>
        <dbReference type="ARBA" id="ARBA00022679"/>
    </source>
</evidence>
<feature type="domain" description="Ketosynthase family 3 (KS3)" evidence="12">
    <location>
        <begin position="977"/>
        <end position="1391"/>
    </location>
</feature>
<dbReference type="Pfam" id="PF22953">
    <property type="entry name" value="SpnB_Rossmann"/>
    <property type="match status" value="1"/>
</dbReference>
<keyword evidence="3" id="KW-0597">Phosphoprotein</keyword>
<keyword evidence="6" id="KW-0443">Lipid metabolism</keyword>
<dbReference type="InterPro" id="IPR014043">
    <property type="entry name" value="Acyl_transferase_dom"/>
</dbReference>
<dbReference type="PROSITE" id="PS00606">
    <property type="entry name" value="KS3_1"/>
    <property type="match status" value="1"/>
</dbReference>
<dbReference type="Gene3D" id="3.10.129.110">
    <property type="entry name" value="Polyketide synthase dehydratase"/>
    <property type="match status" value="1"/>
</dbReference>
<feature type="domain" description="PKS/mFAS DH" evidence="13">
    <location>
        <begin position="1861"/>
        <end position="2132"/>
    </location>
</feature>
<sequence>MGDNEPIPVAVVGMSCRVPGADGIRDFWRLLSDGTDAITEAPLGRWPELPELSGFGRGGYVDDVAGFDAGFFGISPREAVAMDPRQRMVLELSWAALEDAGVAPDSLRGSSAAVFVGATGDDYASLVHRSGPDAISHHSLAGLSRGLIANRVSHQLGLRGPSLTVDTVQSSSLVAVHMACESLRSGAVGMALAGGVHLNLVPESTLALAKAGALSPDGRSYTFDERANGFVKGEGAGIVVLKRLDDAIADGDPVYAVVLGGAVNHDGDSAALTVPDLNSQQALLRAAHAQAGVDAADVQYVELHGTGTKAGDPIEAGALGAVFGPSHSASAPLLVGSVKTNVGHLDAAAGVIGLIKVALAMKHRRLPASLNFATPHPSIPLQEWKLRVNNTTGPWPTDAGRLAGVSSFGVGGTNCHLVVGAHSVSPRTRPQPELATAVPVVVSGRTAGAMRAQARRLADWVTAGQDLSIRDVGYSTVSSRSLMKHRAVVVASDREDLAANLAALAAGEPAANVVTGSAAAEPGVVWVFPGQGSQWVGMASGLWDSTPVFGARMAECQQVLDGLVDWSLRDVLNDEAALARVDVVQPVLFAVMVSLAQVWRAAGVVPAAVVGHSQGEIAAACAAGIIELPDALRLVVLRAKAIAAGLAGHGTMASLAMSADAVDEDLVQVAAINGPNSVVISGAVDAVCSVVAECETRGVRAKVIPVDYASHSAQVETIRDEVLHAAEGVATTASPIAFYSTVTGGPAAAPDLDAEYWYRNLREPVRFAETIATLAAAGHGVFIEVSPHPVLAMSIQDTVSTAVVEGTLRRNEDEARRLLLSMASLFTAGVSVDWLPLFADAQRVDLPTYAFQRQQYWVTGSGESPAPAPAPTPETQAPAARTERDVWTAVRSHAAAVLGHGDAQLVDRDSTFKELGFDSVTAVELRNRLNAATALTLPTSLLFDHPTPAALVAHLRAELGGQDGNLRTYETSAARDDDRIAIVGMSCRLPGGIASPEDLWRVVADGVDTIAPFPDDRGWPADPAAKHARVGGFLSDAGDFDAGFFRISPREALTMDPQQRLVLEVVWEALERTGQDPTALRHSRTAVFMGSMSQDYLPRLHDVPDSLGGHALTGSASSVVSGRVAYSLGLEGPAVTVDTACSSSLVALHLAAQSLRSGDCSLALAGGVTVLSTPGIFVEFARQGGLANDGRCKAFADAADGTGWSEGVGVLVLERLSDARRNGRNVLAVLRGSAINQDGESNGLTAPNGPSQERVIRNALANAGLRAGDIDAVEAHGTGTSLGDPIEAQALLATYGQDRSQPLWLGSVKSNIGHTQAAAGVAGVIKMIMAMRHGTLPRTLHVDEPTSQVDWTSGAVELLAEEQTWPETDTRRAAVSSFGISGTNAHVILEQGDEQTVAAASEPTGVLSWLVSARSPKALAGQAAKLVTATGSAPDIAWSLATTRPAFEHRAVVLGSSLDELRAGLNAVAEGTRAHGVFVGHSSSTPDVGLLFSGQGSQRLGMSRELVQTFPVFADAWRAVCAELDPLLDHSVDEVVGAEPGSELAGLLDETVMTQPALFAFEVASFRLLESCGVVPTVLVGHSIGELAAAHVAGVFTLADAARLVACRGKLMQALPRGGTMVAVEAGEAEVRGAINGNASAVSIAAVNSIATTVISGAEAAVAEVTSYLAEQGRRTKRLRVSHAFHSPLMEPMLAAFGEVARSVTYSAPRIPVVSNVTGAIAEPGALERPEYWVRHVREAVRFADGVRAAVGAGAGVLVEVGPDGVLSGMAEDVLHSAGIDLPVIPVARGTKSELRSVAEALARLQVAGVPVDWPSYFAAIGVVGNRVDLPTYAFDRQRFWVPTASAHAHVSDAGLARIDHPFLTAATELAVGDQWVLSGRVSRADHSWLADHAIFGTVVFPGAALVELAQHAAKATGCHSVEELNLQAPLLLGDDSAQLQIIVGPVENEIRREIGIYSRNASDSSWVRHAAGSLSTAKISEPTLQVLPPEDATPIDTADLYLRLAGRGYGYGPAFQGVRRLWRRDDEVFGEIELPEPVPAGAFAIHPALFDAALQPMLSLFEVSSSEALLPYSWSGVSFHSTGGSANRTVNVRIVRTGATEVSLSIVDSEGSAVLSVEALTMLPASAEQIVGVATQNSLLAVEWVPLPLASDAAAPLEVIDVAGRPGGDVPTVVKQVLHEVLGRIQERLRDERPERPRFVVVTTRAVAVGAGESPDLSIAAVWGLVRSVQAEHPDQFILVDVDDHPESRRAIEAAASLGESQVALRRGVAFVPRLAQLPAVSTSPPRWNPNGTVLVTGATGGLGTLFARHLVADCGVRHLLLLSRSGPASADQITELTALGAEVAQAACDVSDAAALAEQVARIPAEAPLTAVVHLAGILDDGAADSLTPERIDAVLRPKVDAAWFLHELTKELHLDAFVLFSSVASTIGTPGQANYAAANAFLDALAVHRKSSGMPATALAWGPWELGMAAGLGEIDIARFRRSGIVPIAAKAGTAMFDAALAHDAPVLTPLGVLPALFKTMTATQPEEGPEEPPMVQRLRELAPNAQREEMVDLLLTTAAIVLDYPSTDDIDPDQSFKEIGFDSLSGVEFRNQVRKDTGVQIPPTVVFNYPTPAALADHLLRLLFAADADQDEASDSEISDDASGDLSHDVDDEIDALDVENLISRAFAE</sequence>
<dbReference type="InterPro" id="IPR014030">
    <property type="entry name" value="Ketoacyl_synth_N"/>
</dbReference>
<dbReference type="GO" id="GO:0004315">
    <property type="term" value="F:3-oxoacyl-[acyl-carrier-protein] synthase activity"/>
    <property type="evidence" value="ECO:0007669"/>
    <property type="project" value="InterPro"/>
</dbReference>
<dbReference type="SMART" id="SM00825">
    <property type="entry name" value="PKS_KS"/>
    <property type="match status" value="2"/>
</dbReference>
<dbReference type="Pfam" id="PF00550">
    <property type="entry name" value="PP-binding"/>
    <property type="match status" value="2"/>
</dbReference>
<dbReference type="SUPFAM" id="SSF52151">
    <property type="entry name" value="FabD/lysophospholipase-like"/>
    <property type="match status" value="2"/>
</dbReference>
<dbReference type="SUPFAM" id="SSF51735">
    <property type="entry name" value="NAD(P)-binding Rossmann-fold domains"/>
    <property type="match status" value="2"/>
</dbReference>
<dbReference type="FunFam" id="3.40.366.10:FF:000002">
    <property type="entry name" value="Probable polyketide synthase 2"/>
    <property type="match status" value="1"/>
</dbReference>
<feature type="region of interest" description="Disordered" evidence="10">
    <location>
        <begin position="2635"/>
        <end position="2654"/>
    </location>
</feature>
<dbReference type="GO" id="GO:0004312">
    <property type="term" value="F:fatty acid synthase activity"/>
    <property type="evidence" value="ECO:0007669"/>
    <property type="project" value="TreeGrafter"/>
</dbReference>
<dbReference type="SMART" id="SM00826">
    <property type="entry name" value="PKS_DH"/>
    <property type="match status" value="1"/>
</dbReference>
<dbReference type="InterPro" id="IPR006162">
    <property type="entry name" value="Ppantetheine_attach_site"/>
</dbReference>
<organism evidence="14 15">
    <name type="scientific">Antrihabitans stalagmiti</name>
    <dbReference type="NCBI Taxonomy" id="2799499"/>
    <lineage>
        <taxon>Bacteria</taxon>
        <taxon>Bacillati</taxon>
        <taxon>Actinomycetota</taxon>
        <taxon>Actinomycetes</taxon>
        <taxon>Mycobacteriales</taxon>
        <taxon>Nocardiaceae</taxon>
        <taxon>Antrihabitans</taxon>
    </lineage>
</organism>
<dbReference type="InterPro" id="IPR057326">
    <property type="entry name" value="KR_dom"/>
</dbReference>
<dbReference type="PROSITE" id="PS52019">
    <property type="entry name" value="PKS_MFAS_DH"/>
    <property type="match status" value="1"/>
</dbReference>
<evidence type="ECO:0000259" key="11">
    <source>
        <dbReference type="PROSITE" id="PS50075"/>
    </source>
</evidence>
<dbReference type="GO" id="GO:0006633">
    <property type="term" value="P:fatty acid biosynthetic process"/>
    <property type="evidence" value="ECO:0007669"/>
    <property type="project" value="InterPro"/>
</dbReference>
<dbReference type="Pfam" id="PF00698">
    <property type="entry name" value="Acyl_transf_1"/>
    <property type="match status" value="2"/>
</dbReference>
<dbReference type="SMART" id="SM00827">
    <property type="entry name" value="PKS_AT"/>
    <property type="match status" value="2"/>
</dbReference>
<feature type="domain" description="Carrier" evidence="11">
    <location>
        <begin position="884"/>
        <end position="959"/>
    </location>
</feature>
<dbReference type="SMART" id="SM01294">
    <property type="entry name" value="PKS_PP_betabranch"/>
    <property type="match status" value="2"/>
</dbReference>
<dbReference type="SUPFAM" id="SSF53901">
    <property type="entry name" value="Thiolase-like"/>
    <property type="match status" value="2"/>
</dbReference>
<dbReference type="InterPro" id="IPR014031">
    <property type="entry name" value="Ketoacyl_synth_C"/>
</dbReference>
<feature type="domain" description="Carrier" evidence="11">
    <location>
        <begin position="2552"/>
        <end position="2627"/>
    </location>
</feature>
<dbReference type="PANTHER" id="PTHR43775:SF51">
    <property type="entry name" value="INACTIVE PHENOLPHTHIOCEROL SYNTHESIS POLYKETIDE SYNTHASE TYPE I PKS1-RELATED"/>
    <property type="match status" value="1"/>
</dbReference>
<dbReference type="PROSITE" id="PS50075">
    <property type="entry name" value="CARRIER"/>
    <property type="match status" value="2"/>
</dbReference>
<dbReference type="SUPFAM" id="SSF47336">
    <property type="entry name" value="ACP-like"/>
    <property type="match status" value="2"/>
</dbReference>
<feature type="active site" description="Proton donor; for dehydratase activity" evidence="9">
    <location>
        <position position="2052"/>
    </location>
</feature>
<evidence type="ECO:0000256" key="1">
    <source>
        <dbReference type="ARBA" id="ARBA00005189"/>
    </source>
</evidence>
<dbReference type="CDD" id="cd00833">
    <property type="entry name" value="PKS"/>
    <property type="match status" value="2"/>
</dbReference>
<dbReference type="InterPro" id="IPR020806">
    <property type="entry name" value="PKS_PP-bd"/>
</dbReference>
<dbReference type="FunFam" id="1.10.1200.10:FF:000007">
    <property type="entry name" value="Probable polyketide synthase pks17"/>
    <property type="match status" value="1"/>
</dbReference>
<keyword evidence="2" id="KW-0596">Phosphopantetheine</keyword>
<dbReference type="InterPro" id="IPR049900">
    <property type="entry name" value="PKS_mFAS_DH"/>
</dbReference>
<evidence type="ECO:0000256" key="9">
    <source>
        <dbReference type="PROSITE-ProRule" id="PRU01363"/>
    </source>
</evidence>
<gene>
    <name evidence="14" type="ORF">JGU71_04200</name>
</gene>
<evidence type="ECO:0000256" key="6">
    <source>
        <dbReference type="ARBA" id="ARBA00023098"/>
    </source>
</evidence>
<comment type="pathway">
    <text evidence="1">Lipid metabolism.</text>
</comment>
<dbReference type="InterPro" id="IPR016035">
    <property type="entry name" value="Acyl_Trfase/lysoPLipase"/>
</dbReference>
<feature type="region of interest" description="N-terminal hotdog fold" evidence="9">
    <location>
        <begin position="1861"/>
        <end position="1982"/>
    </location>
</feature>
<dbReference type="SUPFAM" id="SSF55048">
    <property type="entry name" value="Probable ACP-binding domain of malonyl-CoA ACP transacylase"/>
    <property type="match status" value="2"/>
</dbReference>
<dbReference type="InterPro" id="IPR016036">
    <property type="entry name" value="Malonyl_transacylase_ACP-bd"/>
</dbReference>
<dbReference type="PROSITE" id="PS52004">
    <property type="entry name" value="KS3_2"/>
    <property type="match status" value="2"/>
</dbReference>
<proteinExistence type="predicted"/>
<dbReference type="Pfam" id="PF16197">
    <property type="entry name" value="KAsynt_C_assoc"/>
    <property type="match status" value="2"/>
</dbReference>
<protein>
    <submittedName>
        <fullName evidence="14">SDR family NAD(P)-dependent oxidoreductase</fullName>
    </submittedName>
</protein>
<feature type="region of interest" description="Disordered" evidence="10">
    <location>
        <begin position="860"/>
        <end position="880"/>
    </location>
</feature>
<dbReference type="InterPro" id="IPR009081">
    <property type="entry name" value="PP-bd_ACP"/>
</dbReference>
<dbReference type="InterPro" id="IPR055123">
    <property type="entry name" value="SpnB-like_Rossmann"/>
</dbReference>
<evidence type="ECO:0000259" key="12">
    <source>
        <dbReference type="PROSITE" id="PS52004"/>
    </source>
</evidence>
<feature type="region of interest" description="C-terminal hotdog fold" evidence="9">
    <location>
        <begin position="1993"/>
        <end position="2132"/>
    </location>
</feature>
<evidence type="ECO:0000256" key="7">
    <source>
        <dbReference type="ARBA" id="ARBA00023268"/>
    </source>
</evidence>
<dbReference type="InterPro" id="IPR016039">
    <property type="entry name" value="Thiolase-like"/>
</dbReference>
<feature type="compositionally biased region" description="Acidic residues" evidence="10">
    <location>
        <begin position="2635"/>
        <end position="2647"/>
    </location>
</feature>
<feature type="active site" description="Proton acceptor; for dehydratase activity" evidence="9">
    <location>
        <position position="1893"/>
    </location>
</feature>
<dbReference type="Gene3D" id="3.40.366.10">
    <property type="entry name" value="Malonyl-Coenzyme A Acyl Carrier Protein, domain 2"/>
    <property type="match status" value="2"/>
</dbReference>
<keyword evidence="15" id="KW-1185">Reference proteome</keyword>
<dbReference type="InterPro" id="IPR049551">
    <property type="entry name" value="PKS_DH_C"/>
</dbReference>
<keyword evidence="5" id="KW-0276">Fatty acid metabolism</keyword>
<dbReference type="Gene3D" id="1.10.1200.10">
    <property type="entry name" value="ACP-like"/>
    <property type="match status" value="2"/>
</dbReference>
<dbReference type="CDD" id="cd08956">
    <property type="entry name" value="KR_3_FAS_SDR_x"/>
    <property type="match status" value="1"/>
</dbReference>
<keyword evidence="7" id="KW-0511">Multifunctional enzyme</keyword>
<dbReference type="InterPro" id="IPR020807">
    <property type="entry name" value="PKS_DH"/>
</dbReference>
<dbReference type="InterPro" id="IPR001227">
    <property type="entry name" value="Ac_transferase_dom_sf"/>
</dbReference>
<dbReference type="Proteomes" id="UP000655868">
    <property type="component" value="Unassembled WGS sequence"/>
</dbReference>
<dbReference type="Pfam" id="PF08659">
    <property type="entry name" value="KR"/>
    <property type="match status" value="1"/>
</dbReference>
<dbReference type="Pfam" id="PF14765">
    <property type="entry name" value="PS-DH"/>
    <property type="match status" value="1"/>
</dbReference>